<protein>
    <submittedName>
        <fullName evidence="3">Uncharacterized protein</fullName>
    </submittedName>
</protein>
<keyword evidence="4" id="KW-1185">Reference proteome</keyword>
<accession>G4R925</accession>
<organism evidence="3 4">
    <name type="scientific">Pelagibacterium halotolerans (strain DSM 22347 / JCM 15775 / CGMCC 1.7692 / B2)</name>
    <dbReference type="NCBI Taxonomy" id="1082931"/>
    <lineage>
        <taxon>Bacteria</taxon>
        <taxon>Pseudomonadati</taxon>
        <taxon>Pseudomonadota</taxon>
        <taxon>Alphaproteobacteria</taxon>
        <taxon>Hyphomicrobiales</taxon>
        <taxon>Devosiaceae</taxon>
        <taxon>Pelagibacterium</taxon>
    </lineage>
</organism>
<dbReference type="STRING" id="1082931.KKY_2397"/>
<sequence length="72" mass="7543">MAETEKPNWGNRIILLIFGALAVITIGATIVATMNEWGEGDVAGATAVEDLSTIDPGTDPTSETPDEIQDAQ</sequence>
<gene>
    <name evidence="3" type="ordered locus">KKY_2397</name>
</gene>
<dbReference type="Proteomes" id="UP000008850">
    <property type="component" value="Chromosome"/>
</dbReference>
<keyword evidence="2" id="KW-0812">Transmembrane</keyword>
<evidence type="ECO:0000313" key="3">
    <source>
        <dbReference type="EMBL" id="AEQ52405.1"/>
    </source>
</evidence>
<dbReference type="HOGENOM" id="CLU_2718746_0_0_5"/>
<feature type="transmembrane region" description="Helical" evidence="2">
    <location>
        <begin position="12"/>
        <end position="32"/>
    </location>
</feature>
<keyword evidence="2" id="KW-0472">Membrane</keyword>
<dbReference type="RefSeq" id="WP_014131554.1">
    <property type="nucleotide sequence ID" value="NC_016078.1"/>
</dbReference>
<keyword evidence="2" id="KW-1133">Transmembrane helix</keyword>
<dbReference type="AlphaFoldDB" id="G4R925"/>
<reference evidence="3 4" key="1">
    <citation type="journal article" date="2012" name="J. Bacteriol.">
        <title>Complete genome sequence of Pelagibacterium halotolerans B2T.</title>
        <authorList>
            <person name="Huo Y.Y."/>
            <person name="Cheng H."/>
            <person name="Han X.F."/>
            <person name="Jiang X.W."/>
            <person name="Sun C."/>
            <person name="Zhang X.Q."/>
            <person name="Zhu X.F."/>
            <person name="Liu Y.F."/>
            <person name="Li P.F."/>
            <person name="Ni P.X."/>
            <person name="Wu M."/>
        </authorList>
    </citation>
    <scope>NUCLEOTIDE SEQUENCE [LARGE SCALE GENOMIC DNA]</scope>
    <source>
        <strain evidence="4">DSM 22347 / JCM 15775 / CGMCC 1.7692 / B2</strain>
    </source>
</reference>
<name>G4R925_PELHB</name>
<evidence type="ECO:0000313" key="4">
    <source>
        <dbReference type="Proteomes" id="UP000008850"/>
    </source>
</evidence>
<dbReference type="KEGG" id="phl:KKY_2397"/>
<proteinExistence type="predicted"/>
<evidence type="ECO:0000256" key="1">
    <source>
        <dbReference type="SAM" id="MobiDB-lite"/>
    </source>
</evidence>
<feature type="region of interest" description="Disordered" evidence="1">
    <location>
        <begin position="51"/>
        <end position="72"/>
    </location>
</feature>
<dbReference type="EMBL" id="CP003075">
    <property type="protein sequence ID" value="AEQ52405.1"/>
    <property type="molecule type" value="Genomic_DNA"/>
</dbReference>
<evidence type="ECO:0000256" key="2">
    <source>
        <dbReference type="SAM" id="Phobius"/>
    </source>
</evidence>